<dbReference type="STRING" id="32473.ENSXCOP00000016780"/>
<evidence type="ECO:0000256" key="3">
    <source>
        <dbReference type="ARBA" id="ARBA00022473"/>
    </source>
</evidence>
<dbReference type="GO" id="GO:0051240">
    <property type="term" value="P:positive regulation of multicellular organismal process"/>
    <property type="evidence" value="ECO:0007669"/>
    <property type="project" value="UniProtKB-ARBA"/>
</dbReference>
<evidence type="ECO:0000256" key="12">
    <source>
        <dbReference type="RuleBase" id="RU000354"/>
    </source>
</evidence>
<evidence type="ECO:0000256" key="13">
    <source>
        <dbReference type="SAM" id="MobiDB-lite"/>
    </source>
</evidence>
<dbReference type="PROSITE" id="PS51362">
    <property type="entry name" value="TGF_BETA_2"/>
    <property type="match status" value="1"/>
</dbReference>
<dbReference type="FunFam" id="2.10.90.10:FF:000103">
    <property type="entry name" value="Bone morphogenetic protein 16"/>
    <property type="match status" value="1"/>
</dbReference>
<evidence type="ECO:0000313" key="17">
    <source>
        <dbReference type="Proteomes" id="UP000261380"/>
    </source>
</evidence>
<sequence length="423" mass="47192">MLPANLLLLMVLLLPQASSGRQGGESSETDNGRVPPTPSSPSPAAALPDPGLAQTIQSLLLSRLGLQSQPNPRPDVPVPEYLLDLYRFHQQQYHLLEDPTFSFPSHHIQQANTIRSFHHSGKLESKTTRNLVHISFNISSIPQDETVLSAELRLLRSQAASLGPGPHRLNLYLSKHYEDPEPMLLETRLLTSCLHCIKAGSFWEAFSLNADLLRKAHGGTGSLGFLLEVRPENSDNQSEQHQERHLRVSRSVGQDDHSWAQERPLLVTYSHDGHGEPLVKHGRRTSGNSNWGDDKGEVSWSDRGRVKRNGSPAKLKRLSRGRCRRHPLHVDFRDVGWHKWIIAPSGYDAFFCLGECRYPLADHMNASSHAVVQTMVNSVNGAVPRACCVPTSLSPIALLYLDNHDRVVLKNYQDMVVESCGCW</sequence>
<evidence type="ECO:0000256" key="9">
    <source>
        <dbReference type="ARBA" id="ARBA00023157"/>
    </source>
</evidence>
<keyword evidence="6" id="KW-0221">Differentiation</keyword>
<feature type="chain" id="PRO_5017233790" description="TGF-beta family profile domain-containing protein" evidence="14">
    <location>
        <begin position="21"/>
        <end position="423"/>
    </location>
</feature>
<keyword evidence="10" id="KW-0325">Glycoprotein</keyword>
<dbReference type="PANTHER" id="PTHR11848">
    <property type="entry name" value="TGF-BETA FAMILY"/>
    <property type="match status" value="1"/>
</dbReference>
<reference evidence="16" key="1">
    <citation type="submission" date="2025-08" db="UniProtKB">
        <authorList>
            <consortium name="Ensembl"/>
        </authorList>
    </citation>
    <scope>IDENTIFICATION</scope>
</reference>
<dbReference type="GO" id="GO:0005125">
    <property type="term" value="F:cytokine activity"/>
    <property type="evidence" value="ECO:0007669"/>
    <property type="project" value="TreeGrafter"/>
</dbReference>
<proteinExistence type="inferred from homology"/>
<evidence type="ECO:0000256" key="10">
    <source>
        <dbReference type="ARBA" id="ARBA00023180"/>
    </source>
</evidence>
<dbReference type="GO" id="GO:0001503">
    <property type="term" value="P:ossification"/>
    <property type="evidence" value="ECO:0007669"/>
    <property type="project" value="UniProtKB-KW"/>
</dbReference>
<dbReference type="InterPro" id="IPR017948">
    <property type="entry name" value="TGFb_CS"/>
</dbReference>
<dbReference type="InterPro" id="IPR001839">
    <property type="entry name" value="TGF-b_C"/>
</dbReference>
<keyword evidence="4" id="KW-0964">Secreted</keyword>
<evidence type="ECO:0000256" key="5">
    <source>
        <dbReference type="ARBA" id="ARBA00022685"/>
    </source>
</evidence>
<keyword evidence="14" id="KW-0732">Signal</keyword>
<reference evidence="16" key="2">
    <citation type="submission" date="2025-09" db="UniProtKB">
        <authorList>
            <consortium name="Ensembl"/>
        </authorList>
    </citation>
    <scope>IDENTIFICATION</scope>
</reference>
<keyword evidence="17" id="KW-1185">Reference proteome</keyword>
<evidence type="ECO:0000256" key="7">
    <source>
        <dbReference type="ARBA" id="ARBA00022855"/>
    </source>
</evidence>
<dbReference type="AlphaFoldDB" id="A0A3B5M0J6"/>
<feature type="signal peptide" evidence="14">
    <location>
        <begin position="1"/>
        <end position="20"/>
    </location>
</feature>
<dbReference type="GO" id="GO:0005615">
    <property type="term" value="C:extracellular space"/>
    <property type="evidence" value="ECO:0007669"/>
    <property type="project" value="TreeGrafter"/>
</dbReference>
<feature type="region of interest" description="Disordered" evidence="13">
    <location>
        <begin position="270"/>
        <end position="314"/>
    </location>
</feature>
<dbReference type="GO" id="GO:0051216">
    <property type="term" value="P:cartilage development"/>
    <property type="evidence" value="ECO:0007669"/>
    <property type="project" value="UniProtKB-KW"/>
</dbReference>
<keyword evidence="5" id="KW-0165">Cleavage on pair of basic residues</keyword>
<dbReference type="Gene3D" id="2.10.90.10">
    <property type="entry name" value="Cystine-knot cytokines"/>
    <property type="match status" value="1"/>
</dbReference>
<comment type="similarity">
    <text evidence="2 12">Belongs to the TGF-beta family.</text>
</comment>
<dbReference type="InterPro" id="IPR029034">
    <property type="entry name" value="Cystine-knot_cytokine"/>
</dbReference>
<dbReference type="GO" id="GO:0030154">
    <property type="term" value="P:cell differentiation"/>
    <property type="evidence" value="ECO:0007669"/>
    <property type="project" value="UniProtKB-KW"/>
</dbReference>
<organism evidence="16 17">
    <name type="scientific">Xiphophorus couchianus</name>
    <name type="common">Monterrey platyfish</name>
    <dbReference type="NCBI Taxonomy" id="32473"/>
    <lineage>
        <taxon>Eukaryota</taxon>
        <taxon>Metazoa</taxon>
        <taxon>Chordata</taxon>
        <taxon>Craniata</taxon>
        <taxon>Vertebrata</taxon>
        <taxon>Euteleostomi</taxon>
        <taxon>Actinopterygii</taxon>
        <taxon>Neopterygii</taxon>
        <taxon>Teleostei</taxon>
        <taxon>Neoteleostei</taxon>
        <taxon>Acanthomorphata</taxon>
        <taxon>Ovalentaria</taxon>
        <taxon>Atherinomorphae</taxon>
        <taxon>Cyprinodontiformes</taxon>
        <taxon>Poeciliidae</taxon>
        <taxon>Poeciliinae</taxon>
        <taxon>Xiphophorus</taxon>
    </lineage>
</organism>
<name>A0A3B5M0J6_9TELE</name>
<dbReference type="PROSITE" id="PS00250">
    <property type="entry name" value="TGF_BETA_1"/>
    <property type="match status" value="1"/>
</dbReference>
<dbReference type="SUPFAM" id="SSF57501">
    <property type="entry name" value="Cystine-knot cytokines"/>
    <property type="match status" value="1"/>
</dbReference>
<feature type="region of interest" description="Disordered" evidence="13">
    <location>
        <begin position="232"/>
        <end position="256"/>
    </location>
</feature>
<keyword evidence="11" id="KW-0891">Chondrogenesis</keyword>
<evidence type="ECO:0000313" key="16">
    <source>
        <dbReference type="Ensembl" id="ENSXCOP00000016780.1"/>
    </source>
</evidence>
<dbReference type="Ensembl" id="ENSXCOT00000016997.1">
    <property type="protein sequence ID" value="ENSXCOP00000016780.1"/>
    <property type="gene ID" value="ENSXCOG00000012658.1"/>
</dbReference>
<keyword evidence="8 12" id="KW-0339">Growth factor</keyword>
<feature type="compositionally biased region" description="Basic and acidic residues" evidence="13">
    <location>
        <begin position="232"/>
        <end position="246"/>
    </location>
</feature>
<dbReference type="InterPro" id="IPR001111">
    <property type="entry name" value="TGF-b_propeptide"/>
</dbReference>
<keyword evidence="3" id="KW-0217">Developmental protein</keyword>
<accession>A0A3B5M0J6</accession>
<feature type="compositionally biased region" description="Basic and acidic residues" evidence="13">
    <location>
        <begin position="292"/>
        <end position="304"/>
    </location>
</feature>
<keyword evidence="9" id="KW-1015">Disulfide bond</keyword>
<feature type="region of interest" description="Disordered" evidence="13">
    <location>
        <begin position="18"/>
        <end position="49"/>
    </location>
</feature>
<dbReference type="PRINTS" id="PR00669">
    <property type="entry name" value="INHIBINA"/>
</dbReference>
<feature type="domain" description="TGF-beta family profile" evidence="15">
    <location>
        <begin position="305"/>
        <end position="423"/>
    </location>
</feature>
<dbReference type="GeneTree" id="ENSGT00940000155666"/>
<keyword evidence="7" id="KW-0892">Osteogenesis</keyword>
<dbReference type="InterPro" id="IPR015615">
    <property type="entry name" value="TGF-beta-rel"/>
</dbReference>
<evidence type="ECO:0000259" key="15">
    <source>
        <dbReference type="PROSITE" id="PS51362"/>
    </source>
</evidence>
<dbReference type="Pfam" id="PF00688">
    <property type="entry name" value="TGFb_propeptide"/>
    <property type="match status" value="1"/>
</dbReference>
<dbReference type="PANTHER" id="PTHR11848:SF246">
    <property type="entry name" value="BONE MORPHOGENETIC PROTEIN 16"/>
    <property type="match status" value="1"/>
</dbReference>
<evidence type="ECO:0000256" key="14">
    <source>
        <dbReference type="SAM" id="SignalP"/>
    </source>
</evidence>
<evidence type="ECO:0000256" key="8">
    <source>
        <dbReference type="ARBA" id="ARBA00023030"/>
    </source>
</evidence>
<evidence type="ECO:0000256" key="2">
    <source>
        <dbReference type="ARBA" id="ARBA00006656"/>
    </source>
</evidence>
<dbReference type="Gene3D" id="2.60.120.970">
    <property type="match status" value="1"/>
</dbReference>
<evidence type="ECO:0000256" key="4">
    <source>
        <dbReference type="ARBA" id="ARBA00022525"/>
    </source>
</evidence>
<dbReference type="GO" id="GO:0051094">
    <property type="term" value="P:positive regulation of developmental process"/>
    <property type="evidence" value="ECO:0007669"/>
    <property type="project" value="UniProtKB-ARBA"/>
</dbReference>
<evidence type="ECO:0000256" key="11">
    <source>
        <dbReference type="ARBA" id="ARBA00023188"/>
    </source>
</evidence>
<dbReference type="Proteomes" id="UP000261380">
    <property type="component" value="Unplaced"/>
</dbReference>
<comment type="subcellular location">
    <subcellularLocation>
        <location evidence="1">Secreted</location>
    </subcellularLocation>
</comment>
<dbReference type="SMART" id="SM00204">
    <property type="entry name" value="TGFB"/>
    <property type="match status" value="1"/>
</dbReference>
<dbReference type="GO" id="GO:0008083">
    <property type="term" value="F:growth factor activity"/>
    <property type="evidence" value="ECO:0007669"/>
    <property type="project" value="UniProtKB-KW"/>
</dbReference>
<protein>
    <recommendedName>
        <fullName evidence="15">TGF-beta family profile domain-containing protein</fullName>
    </recommendedName>
</protein>
<evidence type="ECO:0000256" key="6">
    <source>
        <dbReference type="ARBA" id="ARBA00022782"/>
    </source>
</evidence>
<evidence type="ECO:0000256" key="1">
    <source>
        <dbReference type="ARBA" id="ARBA00004613"/>
    </source>
</evidence>
<dbReference type="Pfam" id="PF00019">
    <property type="entry name" value="TGF_beta"/>
    <property type="match status" value="1"/>
</dbReference>